<feature type="compositionally biased region" description="Low complexity" evidence="1">
    <location>
        <begin position="25"/>
        <end position="34"/>
    </location>
</feature>
<organism evidence="2 3">
    <name type="scientific">Marinobacter pelagius</name>
    <dbReference type="NCBI Taxonomy" id="379482"/>
    <lineage>
        <taxon>Bacteria</taxon>
        <taxon>Pseudomonadati</taxon>
        <taxon>Pseudomonadota</taxon>
        <taxon>Gammaproteobacteria</taxon>
        <taxon>Pseudomonadales</taxon>
        <taxon>Marinobacteraceae</taxon>
        <taxon>Marinobacter</taxon>
    </lineage>
</organism>
<dbReference type="Proteomes" id="UP000252995">
    <property type="component" value="Unassembled WGS sequence"/>
</dbReference>
<reference evidence="2 3" key="1">
    <citation type="submission" date="2018-06" db="EMBL/GenBank/DDBJ databases">
        <title>Freshwater and sediment microbial communities from various areas in North America, analyzing microbe dynamics in response to fracking.</title>
        <authorList>
            <person name="Lamendella R."/>
        </authorList>
    </citation>
    <scope>NUCLEOTIDE SEQUENCE [LARGE SCALE GENOMIC DNA]</scope>
    <source>
        <strain evidence="2 3">114J</strain>
    </source>
</reference>
<dbReference type="AlphaFoldDB" id="A0A366GKW9"/>
<dbReference type="RefSeq" id="WP_113863178.1">
    <property type="nucleotide sequence ID" value="NZ_QNRO01000013.1"/>
</dbReference>
<accession>A0A366GKW9</accession>
<gene>
    <name evidence="2" type="ORF">DET50_113116</name>
</gene>
<feature type="compositionally biased region" description="Basic and acidic residues" evidence="1">
    <location>
        <begin position="1"/>
        <end position="24"/>
    </location>
</feature>
<proteinExistence type="predicted"/>
<sequence>MSKKRLTEKDLMDDLDAHTAHADELTQPLPQELTPLERLKGSAKRYEHPLDPVWDEWFESEEHVTRDFMHDRDQPPKGRKE</sequence>
<evidence type="ECO:0000313" key="2">
    <source>
        <dbReference type="EMBL" id="RBP27915.1"/>
    </source>
</evidence>
<comment type="caution">
    <text evidence="2">The sequence shown here is derived from an EMBL/GenBank/DDBJ whole genome shotgun (WGS) entry which is preliminary data.</text>
</comment>
<evidence type="ECO:0000256" key="1">
    <source>
        <dbReference type="SAM" id="MobiDB-lite"/>
    </source>
</evidence>
<dbReference type="EMBL" id="QNRO01000013">
    <property type="protein sequence ID" value="RBP27915.1"/>
    <property type="molecule type" value="Genomic_DNA"/>
</dbReference>
<dbReference type="OrthoDB" id="6199127at2"/>
<evidence type="ECO:0000313" key="3">
    <source>
        <dbReference type="Proteomes" id="UP000252995"/>
    </source>
</evidence>
<protein>
    <submittedName>
        <fullName evidence="2">Antitoxin VapB</fullName>
    </submittedName>
</protein>
<feature type="region of interest" description="Disordered" evidence="1">
    <location>
        <begin position="1"/>
        <end position="40"/>
    </location>
</feature>
<name>A0A366GKW9_9GAMM</name>